<keyword evidence="2" id="KW-1185">Reference proteome</keyword>
<organism evidence="1 2">
    <name type="scientific">Nonomuraea jabiensis</name>
    <dbReference type="NCBI Taxonomy" id="882448"/>
    <lineage>
        <taxon>Bacteria</taxon>
        <taxon>Bacillati</taxon>
        <taxon>Actinomycetota</taxon>
        <taxon>Actinomycetes</taxon>
        <taxon>Streptosporangiales</taxon>
        <taxon>Streptosporangiaceae</taxon>
        <taxon>Nonomuraea</taxon>
    </lineage>
</organism>
<sequence>MVEPFRRFDVAAQRVQIWASRTHLIEPDLLAGIKLFGAAADPTGDVADLRRGLDGGRCRLAFEGDQVGVDGGVAAAETLRGDFAVQLCDVGAASFQPWCR</sequence>
<dbReference type="AlphaFoldDB" id="A0A7W9L7S6"/>
<reference evidence="1 2" key="1">
    <citation type="submission" date="2020-08" db="EMBL/GenBank/DDBJ databases">
        <title>Sequencing the genomes of 1000 actinobacteria strains.</title>
        <authorList>
            <person name="Klenk H.-P."/>
        </authorList>
    </citation>
    <scope>NUCLEOTIDE SEQUENCE [LARGE SCALE GENOMIC DNA]</scope>
    <source>
        <strain evidence="1 2">DSM 45507</strain>
    </source>
</reference>
<dbReference type="RefSeq" id="WP_185067685.1">
    <property type="nucleotide sequence ID" value="NZ_JACHMB010000001.1"/>
</dbReference>
<evidence type="ECO:0000313" key="2">
    <source>
        <dbReference type="Proteomes" id="UP000579153"/>
    </source>
</evidence>
<accession>A0A7W9L7S6</accession>
<dbReference type="Proteomes" id="UP000579153">
    <property type="component" value="Unassembled WGS sequence"/>
</dbReference>
<gene>
    <name evidence="1" type="ORF">HD596_000511</name>
</gene>
<comment type="caution">
    <text evidence="1">The sequence shown here is derived from an EMBL/GenBank/DDBJ whole genome shotgun (WGS) entry which is preliminary data.</text>
</comment>
<evidence type="ECO:0000313" key="1">
    <source>
        <dbReference type="EMBL" id="MBB5773755.1"/>
    </source>
</evidence>
<dbReference type="EMBL" id="JACHMB010000001">
    <property type="protein sequence ID" value="MBB5773755.1"/>
    <property type="molecule type" value="Genomic_DNA"/>
</dbReference>
<name>A0A7W9L7S6_9ACTN</name>
<proteinExistence type="predicted"/>
<protein>
    <submittedName>
        <fullName evidence="1">Uncharacterized protein</fullName>
    </submittedName>
</protein>